<evidence type="ECO:0000313" key="2">
    <source>
        <dbReference type="EMBL" id="KAF0286888.1"/>
    </source>
</evidence>
<sequence length="120" mass="12625">MAASWPPASTKKKKKKKVVKSAYSNFVTGGTLVGSSVTGGGEADGEGPEEAAPAESRLSDEQLLAACGGRTAHKGARHGHKMDGKLARIVAQEAAILARLTGPETRRGRRDKEKEEKEEG</sequence>
<dbReference type="PANTHER" id="PTHR23149:SF9">
    <property type="entry name" value="G PATCH DOMAIN-CONTAINING PROTEIN 4"/>
    <property type="match status" value="1"/>
</dbReference>
<evidence type="ECO:0000256" key="1">
    <source>
        <dbReference type="SAM" id="MobiDB-lite"/>
    </source>
</evidence>
<keyword evidence="3" id="KW-1185">Reference proteome</keyword>
<proteinExistence type="predicted"/>
<name>A0A6A4V8B2_AMPAM</name>
<protein>
    <submittedName>
        <fullName evidence="2">G patch domain-containing protein 4</fullName>
    </submittedName>
</protein>
<feature type="compositionally biased region" description="Basic and acidic residues" evidence="1">
    <location>
        <begin position="104"/>
        <end position="120"/>
    </location>
</feature>
<feature type="region of interest" description="Disordered" evidence="1">
    <location>
        <begin position="29"/>
        <end position="58"/>
    </location>
</feature>
<evidence type="ECO:0000313" key="3">
    <source>
        <dbReference type="Proteomes" id="UP000440578"/>
    </source>
</evidence>
<feature type="region of interest" description="Disordered" evidence="1">
    <location>
        <begin position="98"/>
        <end position="120"/>
    </location>
</feature>
<comment type="caution">
    <text evidence="2">The sequence shown here is derived from an EMBL/GenBank/DDBJ whole genome shotgun (WGS) entry which is preliminary data.</text>
</comment>
<organism evidence="2 3">
    <name type="scientific">Amphibalanus amphitrite</name>
    <name type="common">Striped barnacle</name>
    <name type="synonym">Balanus amphitrite</name>
    <dbReference type="NCBI Taxonomy" id="1232801"/>
    <lineage>
        <taxon>Eukaryota</taxon>
        <taxon>Metazoa</taxon>
        <taxon>Ecdysozoa</taxon>
        <taxon>Arthropoda</taxon>
        <taxon>Crustacea</taxon>
        <taxon>Multicrustacea</taxon>
        <taxon>Cirripedia</taxon>
        <taxon>Thoracica</taxon>
        <taxon>Thoracicalcarea</taxon>
        <taxon>Balanomorpha</taxon>
        <taxon>Balanoidea</taxon>
        <taxon>Balanidae</taxon>
        <taxon>Amphibalaninae</taxon>
        <taxon>Amphibalanus</taxon>
    </lineage>
</organism>
<gene>
    <name evidence="2" type="primary">GPATCH4</name>
    <name evidence="2" type="ORF">FJT64_014652</name>
</gene>
<dbReference type="OrthoDB" id="6429377at2759"/>
<dbReference type="Proteomes" id="UP000440578">
    <property type="component" value="Unassembled WGS sequence"/>
</dbReference>
<dbReference type="EMBL" id="VIIS01002223">
    <property type="protein sequence ID" value="KAF0286888.1"/>
    <property type="molecule type" value="Genomic_DNA"/>
</dbReference>
<accession>A0A6A4V8B2</accession>
<dbReference type="AlphaFoldDB" id="A0A6A4V8B2"/>
<dbReference type="GO" id="GO:0005730">
    <property type="term" value="C:nucleolus"/>
    <property type="evidence" value="ECO:0007669"/>
    <property type="project" value="TreeGrafter"/>
</dbReference>
<dbReference type="PANTHER" id="PTHR23149">
    <property type="entry name" value="G PATCH DOMAIN CONTAINING PROTEIN"/>
    <property type="match status" value="1"/>
</dbReference>
<reference evidence="2 3" key="1">
    <citation type="submission" date="2019-07" db="EMBL/GenBank/DDBJ databases">
        <title>Draft genome assembly of a fouling barnacle, Amphibalanus amphitrite (Darwin, 1854): The first reference genome for Thecostraca.</title>
        <authorList>
            <person name="Kim W."/>
        </authorList>
    </citation>
    <scope>NUCLEOTIDE SEQUENCE [LARGE SCALE GENOMIC DNA]</scope>
    <source>
        <strain evidence="2">SNU_AA5</strain>
        <tissue evidence="2">Soma without cirri and trophi</tissue>
    </source>
</reference>
<dbReference type="InterPro" id="IPR050656">
    <property type="entry name" value="PINX1"/>
</dbReference>